<organism evidence="2 3">
    <name type="scientific">Tetrabaena socialis</name>
    <dbReference type="NCBI Taxonomy" id="47790"/>
    <lineage>
        <taxon>Eukaryota</taxon>
        <taxon>Viridiplantae</taxon>
        <taxon>Chlorophyta</taxon>
        <taxon>core chlorophytes</taxon>
        <taxon>Chlorophyceae</taxon>
        <taxon>CS clade</taxon>
        <taxon>Chlamydomonadales</taxon>
        <taxon>Tetrabaenaceae</taxon>
        <taxon>Tetrabaena</taxon>
    </lineage>
</organism>
<keyword evidence="1" id="KW-0472">Membrane</keyword>
<gene>
    <name evidence="2" type="ORF">TSOC_007666</name>
</gene>
<feature type="transmembrane region" description="Helical" evidence="1">
    <location>
        <begin position="31"/>
        <end position="52"/>
    </location>
</feature>
<dbReference type="Proteomes" id="UP000236333">
    <property type="component" value="Unassembled WGS sequence"/>
</dbReference>
<name>A0A2J8A0E7_9CHLO</name>
<keyword evidence="3" id="KW-1185">Reference proteome</keyword>
<dbReference type="EMBL" id="PGGS01000265">
    <property type="protein sequence ID" value="PNH06001.1"/>
    <property type="molecule type" value="Genomic_DNA"/>
</dbReference>
<proteinExistence type="predicted"/>
<comment type="caution">
    <text evidence="2">The sequence shown here is derived from an EMBL/GenBank/DDBJ whole genome shotgun (WGS) entry which is preliminary data.</text>
</comment>
<keyword evidence="1" id="KW-0812">Transmembrane</keyword>
<sequence length="87" mass="9226">MARCLVATVDDVIQLERVQLRKGRAHPGTSWFALVLVHKLAVLKLIIVVLVLKGLGLGAHLLLLLRASGVLEVIVAPEPACATSAAE</sequence>
<dbReference type="AlphaFoldDB" id="A0A2J8A0E7"/>
<keyword evidence="1" id="KW-1133">Transmembrane helix</keyword>
<protein>
    <submittedName>
        <fullName evidence="2">Uncharacterized protein</fullName>
    </submittedName>
</protein>
<evidence type="ECO:0000313" key="2">
    <source>
        <dbReference type="EMBL" id="PNH06001.1"/>
    </source>
</evidence>
<accession>A0A2J8A0E7</accession>
<evidence type="ECO:0000256" key="1">
    <source>
        <dbReference type="SAM" id="Phobius"/>
    </source>
</evidence>
<reference evidence="2 3" key="1">
    <citation type="journal article" date="2017" name="Mol. Biol. Evol.">
        <title>The 4-celled Tetrabaena socialis nuclear genome reveals the essential components for genetic control of cell number at the origin of multicellularity in the volvocine lineage.</title>
        <authorList>
            <person name="Featherston J."/>
            <person name="Arakaki Y."/>
            <person name="Hanschen E.R."/>
            <person name="Ferris P.J."/>
            <person name="Michod R.E."/>
            <person name="Olson B.J.S.C."/>
            <person name="Nozaki H."/>
            <person name="Durand P.M."/>
        </authorList>
    </citation>
    <scope>NUCLEOTIDE SEQUENCE [LARGE SCALE GENOMIC DNA]</scope>
    <source>
        <strain evidence="2 3">NIES-571</strain>
    </source>
</reference>
<evidence type="ECO:0000313" key="3">
    <source>
        <dbReference type="Proteomes" id="UP000236333"/>
    </source>
</evidence>